<evidence type="ECO:0000313" key="1">
    <source>
        <dbReference type="EMBL" id="KAF2401404.1"/>
    </source>
</evidence>
<sequence>MTEAACAAGTSAGKREGEAGLQASLACAFEFRDSTRLPRPTGSPIQEHFSETETCFQHPTSSTLELALGTSFHPLLSPSRCLAIVAFQRESSRRRELHPQSRSCTCPGQTLWGTTPTPGFWPWSAERRQRFASSRTEGNRQAPVVNFLWPSRVRHTRREPLDN</sequence>
<dbReference type="AlphaFoldDB" id="A0A6G1HZP0"/>
<evidence type="ECO:0000313" key="2">
    <source>
        <dbReference type="Proteomes" id="UP000799640"/>
    </source>
</evidence>
<proteinExistence type="predicted"/>
<reference evidence="1" key="1">
    <citation type="journal article" date="2020" name="Stud. Mycol.">
        <title>101 Dothideomycetes genomes: a test case for predicting lifestyles and emergence of pathogens.</title>
        <authorList>
            <person name="Haridas S."/>
            <person name="Albert R."/>
            <person name="Binder M."/>
            <person name="Bloem J."/>
            <person name="Labutti K."/>
            <person name="Salamov A."/>
            <person name="Andreopoulos B."/>
            <person name="Baker S."/>
            <person name="Barry K."/>
            <person name="Bills G."/>
            <person name="Bluhm B."/>
            <person name="Cannon C."/>
            <person name="Castanera R."/>
            <person name="Culley D."/>
            <person name="Daum C."/>
            <person name="Ezra D."/>
            <person name="Gonzalez J."/>
            <person name="Henrissat B."/>
            <person name="Kuo A."/>
            <person name="Liang C."/>
            <person name="Lipzen A."/>
            <person name="Lutzoni F."/>
            <person name="Magnuson J."/>
            <person name="Mondo S."/>
            <person name="Nolan M."/>
            <person name="Ohm R."/>
            <person name="Pangilinan J."/>
            <person name="Park H.-J."/>
            <person name="Ramirez L."/>
            <person name="Alfaro M."/>
            <person name="Sun H."/>
            <person name="Tritt A."/>
            <person name="Yoshinaga Y."/>
            <person name="Zwiers L.-H."/>
            <person name="Turgeon B."/>
            <person name="Goodwin S."/>
            <person name="Spatafora J."/>
            <person name="Crous P."/>
            <person name="Grigoriev I."/>
        </authorList>
    </citation>
    <scope>NUCLEOTIDE SEQUENCE</scope>
    <source>
        <strain evidence="1">CBS 262.69</strain>
    </source>
</reference>
<name>A0A6G1HZP0_9PEZI</name>
<dbReference type="Proteomes" id="UP000799640">
    <property type="component" value="Unassembled WGS sequence"/>
</dbReference>
<keyword evidence="2" id="KW-1185">Reference proteome</keyword>
<protein>
    <submittedName>
        <fullName evidence="1">Uncharacterized protein</fullName>
    </submittedName>
</protein>
<gene>
    <name evidence="1" type="ORF">EJ06DRAFT_390931</name>
</gene>
<accession>A0A6G1HZP0</accession>
<organism evidence="1 2">
    <name type="scientific">Trichodelitschia bisporula</name>
    <dbReference type="NCBI Taxonomy" id="703511"/>
    <lineage>
        <taxon>Eukaryota</taxon>
        <taxon>Fungi</taxon>
        <taxon>Dikarya</taxon>
        <taxon>Ascomycota</taxon>
        <taxon>Pezizomycotina</taxon>
        <taxon>Dothideomycetes</taxon>
        <taxon>Dothideomycetes incertae sedis</taxon>
        <taxon>Phaeotrichales</taxon>
        <taxon>Phaeotrichaceae</taxon>
        <taxon>Trichodelitschia</taxon>
    </lineage>
</organism>
<dbReference type="EMBL" id="ML996693">
    <property type="protein sequence ID" value="KAF2401404.1"/>
    <property type="molecule type" value="Genomic_DNA"/>
</dbReference>